<organism evidence="2 3">
    <name type="scientific">Rhodoglobus vestalii</name>
    <dbReference type="NCBI Taxonomy" id="193384"/>
    <lineage>
        <taxon>Bacteria</taxon>
        <taxon>Bacillati</taxon>
        <taxon>Actinomycetota</taxon>
        <taxon>Actinomycetes</taxon>
        <taxon>Micrococcales</taxon>
        <taxon>Microbacteriaceae</taxon>
        <taxon>Rhodoglobus</taxon>
    </lineage>
</organism>
<evidence type="ECO:0000313" key="3">
    <source>
        <dbReference type="Proteomes" id="UP000316560"/>
    </source>
</evidence>
<dbReference type="Proteomes" id="UP000316560">
    <property type="component" value="Unassembled WGS sequence"/>
</dbReference>
<accession>A0A8H2PZB0</accession>
<dbReference type="Pfam" id="PF24481">
    <property type="entry name" value="CT398_CC"/>
    <property type="match status" value="1"/>
</dbReference>
<name>A0A8H2PZB0_9MICO</name>
<feature type="domain" description="CT398-like coiled coil hairpin" evidence="1">
    <location>
        <begin position="16"/>
        <end position="194"/>
    </location>
</feature>
<gene>
    <name evidence="2" type="ORF">FB472_2850</name>
</gene>
<keyword evidence="3" id="KW-1185">Reference proteome</keyword>
<dbReference type="AlphaFoldDB" id="A0A8H2PZB0"/>
<dbReference type="Gene3D" id="1.10.287.1490">
    <property type="match status" value="1"/>
</dbReference>
<evidence type="ECO:0000313" key="2">
    <source>
        <dbReference type="EMBL" id="TQO21174.1"/>
    </source>
</evidence>
<dbReference type="OrthoDB" id="9784388at2"/>
<dbReference type="RefSeq" id="WP_141991364.1">
    <property type="nucleotide sequence ID" value="NZ_VFRA01000001.1"/>
</dbReference>
<dbReference type="InterPro" id="IPR056003">
    <property type="entry name" value="CT398_CC_hairpin"/>
</dbReference>
<proteinExistence type="predicted"/>
<evidence type="ECO:0000259" key="1">
    <source>
        <dbReference type="Pfam" id="PF24481"/>
    </source>
</evidence>
<reference evidence="2 3" key="1">
    <citation type="submission" date="2019-06" db="EMBL/GenBank/DDBJ databases">
        <title>Sequencing the genomes of 1000 actinobacteria strains.</title>
        <authorList>
            <person name="Klenk H.-P."/>
        </authorList>
    </citation>
    <scope>NUCLEOTIDE SEQUENCE [LARGE SCALE GENOMIC DNA]</scope>
    <source>
        <strain evidence="2 3">DSM 21947</strain>
    </source>
</reference>
<sequence>MALTATPADQASLLDLQAFDTKISQLEHRAKKLPQHGALTELQQHREKLQLTVLEERGIKEDIELELSRVDSDVKVVDARIARDTARLDSTSSAKEAAAFEHELAALRTRLSNLEDIELAVMERLETQQKVVDNLIEQSGNLSTQASEVEASRDEALREIEAELGTVRTGRTALQATLPEDLLALYERQRARYGTGASLLRGGVSLSSGVKLLENEMQEIRAAAPDTVIMCASSEAILVRTDESGL</sequence>
<dbReference type="EMBL" id="VFRA01000001">
    <property type="protein sequence ID" value="TQO21174.1"/>
    <property type="molecule type" value="Genomic_DNA"/>
</dbReference>
<protein>
    <recommendedName>
        <fullName evidence="1">CT398-like coiled coil hairpin domain-containing protein</fullName>
    </recommendedName>
</protein>
<comment type="caution">
    <text evidence="2">The sequence shown here is derived from an EMBL/GenBank/DDBJ whole genome shotgun (WGS) entry which is preliminary data.</text>
</comment>